<gene>
    <name evidence="3" type="ORF">ATL42_2066</name>
</gene>
<sequence>MTTPRGIVVGIDRSPGSVHALDWALDEAVSREVPLTALLVWDASWMDAPEVSLTQDTTETIYQRIGARELARVQTIVDDARERLAARTPSARDHEIVAAQVQGSPVTSLLEQSADAELLVVGRRGFGTLAHLVMGSVSANVVHHAHRPVTVVPEPPRRPDASVPAGRHAAPATVVVGVDGSDSSVRALRYGAEVAARLDLDLDAVSCWNMPTLAPAVGGTAWVPPSSGLAAETEETLARTVDLAALSLPADRVHQVVLDASPAKGLITYARLAERLVVGSRGLGGFDRLVLGSTSSQVLRHTAGPVTVVPE</sequence>
<evidence type="ECO:0000256" key="1">
    <source>
        <dbReference type="ARBA" id="ARBA00008791"/>
    </source>
</evidence>
<accession>A0A2A9E5P2</accession>
<dbReference type="CDD" id="cd00293">
    <property type="entry name" value="USP-like"/>
    <property type="match status" value="1"/>
</dbReference>
<dbReference type="OrthoDB" id="3174546at2"/>
<dbReference type="InterPro" id="IPR006016">
    <property type="entry name" value="UspA"/>
</dbReference>
<dbReference type="InterPro" id="IPR014729">
    <property type="entry name" value="Rossmann-like_a/b/a_fold"/>
</dbReference>
<dbReference type="SUPFAM" id="SSF52402">
    <property type="entry name" value="Adenine nucleotide alpha hydrolases-like"/>
    <property type="match status" value="2"/>
</dbReference>
<evidence type="ECO:0000313" key="3">
    <source>
        <dbReference type="EMBL" id="PFG34163.1"/>
    </source>
</evidence>
<proteinExistence type="inferred from homology"/>
<comment type="similarity">
    <text evidence="1">Belongs to the universal stress protein A family.</text>
</comment>
<reference evidence="3 4" key="1">
    <citation type="submission" date="2017-10" db="EMBL/GenBank/DDBJ databases">
        <title>Sequencing the genomes of 1000 actinobacteria strains.</title>
        <authorList>
            <person name="Klenk H.-P."/>
        </authorList>
    </citation>
    <scope>NUCLEOTIDE SEQUENCE [LARGE SCALE GENOMIC DNA]</scope>
    <source>
        <strain evidence="3 4">DSM 18966</strain>
    </source>
</reference>
<name>A0A2A9E5P2_9MICO</name>
<dbReference type="Gene3D" id="3.40.50.620">
    <property type="entry name" value="HUPs"/>
    <property type="match status" value="2"/>
</dbReference>
<dbReference type="EMBL" id="PDJG01000001">
    <property type="protein sequence ID" value="PFG34163.1"/>
    <property type="molecule type" value="Genomic_DNA"/>
</dbReference>
<dbReference type="PRINTS" id="PR01438">
    <property type="entry name" value="UNVRSLSTRESS"/>
</dbReference>
<dbReference type="PANTHER" id="PTHR46553:SF3">
    <property type="entry name" value="ADENINE NUCLEOTIDE ALPHA HYDROLASES-LIKE SUPERFAMILY PROTEIN"/>
    <property type="match status" value="1"/>
</dbReference>
<dbReference type="RefSeq" id="WP_098455241.1">
    <property type="nucleotide sequence ID" value="NZ_PDJG01000001.1"/>
</dbReference>
<comment type="caution">
    <text evidence="3">The sequence shown here is derived from an EMBL/GenBank/DDBJ whole genome shotgun (WGS) entry which is preliminary data.</text>
</comment>
<dbReference type="PANTHER" id="PTHR46553">
    <property type="entry name" value="ADENINE NUCLEOTIDE ALPHA HYDROLASES-LIKE SUPERFAMILY PROTEIN"/>
    <property type="match status" value="1"/>
</dbReference>
<evidence type="ECO:0000259" key="2">
    <source>
        <dbReference type="Pfam" id="PF00582"/>
    </source>
</evidence>
<dbReference type="Proteomes" id="UP000225548">
    <property type="component" value="Unassembled WGS sequence"/>
</dbReference>
<dbReference type="InterPro" id="IPR006015">
    <property type="entry name" value="Universal_stress_UspA"/>
</dbReference>
<evidence type="ECO:0000313" key="4">
    <source>
        <dbReference type="Proteomes" id="UP000225548"/>
    </source>
</evidence>
<dbReference type="Pfam" id="PF00582">
    <property type="entry name" value="Usp"/>
    <property type="match status" value="2"/>
</dbReference>
<feature type="domain" description="UspA" evidence="2">
    <location>
        <begin position="7"/>
        <end position="153"/>
    </location>
</feature>
<feature type="domain" description="UspA" evidence="2">
    <location>
        <begin position="173"/>
        <end position="310"/>
    </location>
</feature>
<dbReference type="AlphaFoldDB" id="A0A2A9E5P2"/>
<organism evidence="3 4">
    <name type="scientific">Sanguibacter antarcticus</name>
    <dbReference type="NCBI Taxonomy" id="372484"/>
    <lineage>
        <taxon>Bacteria</taxon>
        <taxon>Bacillati</taxon>
        <taxon>Actinomycetota</taxon>
        <taxon>Actinomycetes</taxon>
        <taxon>Micrococcales</taxon>
        <taxon>Sanguibacteraceae</taxon>
        <taxon>Sanguibacter</taxon>
    </lineage>
</organism>
<keyword evidence="4" id="KW-1185">Reference proteome</keyword>
<protein>
    <submittedName>
        <fullName evidence="3">Nucleotide-binding universal stress UspA family protein</fullName>
    </submittedName>
</protein>